<sequence>MLEPEVFVLADGAINDVVAQIKDEQWAMEIPPDFVRRQTDRTPTLREIVNYHAYDDAWVPDMLGGRTMEEVGRDEFQGDLLGDDPRGNFAAIVEKAVAAARQLDDLERTVHCSFGDYTAREYLWQANNFRTLRAHDIGKVIGVDAKLPDELVQGVWDEISPHAEEWRAIGVFGPAVPVPEDAPLLDRLLGLTGRHPGR</sequence>
<evidence type="ECO:0000313" key="1">
    <source>
        <dbReference type="EMBL" id="MBJ7597280.1"/>
    </source>
</evidence>
<dbReference type="Proteomes" id="UP000612893">
    <property type="component" value="Unassembled WGS sequence"/>
</dbReference>
<dbReference type="EMBL" id="JAEKNR010000050">
    <property type="protein sequence ID" value="MBJ7597280.1"/>
    <property type="molecule type" value="Genomic_DNA"/>
</dbReference>
<dbReference type="RefSeq" id="WP_338199382.1">
    <property type="nucleotide sequence ID" value="NZ_JAEKNR010000050.1"/>
</dbReference>
<name>A0A934K2J2_9BACT</name>
<keyword evidence="2" id="KW-1185">Reference proteome</keyword>
<dbReference type="AlphaFoldDB" id="A0A934K2J2"/>
<organism evidence="1 2">
    <name type="scientific">Candidatus Nephthysia bennettiae</name>
    <dbReference type="NCBI Taxonomy" id="3127016"/>
    <lineage>
        <taxon>Bacteria</taxon>
        <taxon>Bacillati</taxon>
        <taxon>Candidatus Dormiibacterota</taxon>
        <taxon>Candidatus Dormibacteria</taxon>
        <taxon>Candidatus Dormibacterales</taxon>
        <taxon>Candidatus Dormibacteraceae</taxon>
        <taxon>Candidatus Nephthysia</taxon>
    </lineage>
</organism>
<protein>
    <submittedName>
        <fullName evidence="1">TIGR03086 family protein</fullName>
    </submittedName>
</protein>
<reference evidence="1" key="1">
    <citation type="submission" date="2020-10" db="EMBL/GenBank/DDBJ databases">
        <title>Ca. Dormibacterota MAGs.</title>
        <authorList>
            <person name="Montgomery K."/>
        </authorList>
    </citation>
    <scope>NUCLEOTIDE SEQUENCE [LARGE SCALE GENOMIC DNA]</scope>
    <source>
        <strain evidence="1">SC8812_S17_10</strain>
    </source>
</reference>
<evidence type="ECO:0000313" key="2">
    <source>
        <dbReference type="Proteomes" id="UP000612893"/>
    </source>
</evidence>
<gene>
    <name evidence="1" type="ORF">JF922_04235</name>
</gene>
<proteinExistence type="predicted"/>
<comment type="caution">
    <text evidence="1">The sequence shown here is derived from an EMBL/GenBank/DDBJ whole genome shotgun (WGS) entry which is preliminary data.</text>
</comment>
<accession>A0A934K2J2</accession>